<evidence type="ECO:0000313" key="2">
    <source>
        <dbReference type="Proteomes" id="UP000037122"/>
    </source>
</evidence>
<comment type="caution">
    <text evidence="1">The sequence shown here is derived from an EMBL/GenBank/DDBJ whole genome shotgun (WGS) entry which is preliminary data.</text>
</comment>
<dbReference type="VEuPathDB" id="FungiDB:QG37_01126"/>
<evidence type="ECO:0000313" key="1">
    <source>
        <dbReference type="EMBL" id="KNE01786.1"/>
    </source>
</evidence>
<gene>
    <name evidence="1" type="ORF">QG37_01126</name>
</gene>
<accession>A0A0L0P6X9</accession>
<name>A0A0L0P6X9_CANAR</name>
<dbReference type="Proteomes" id="UP000037122">
    <property type="component" value="Unassembled WGS sequence"/>
</dbReference>
<protein>
    <submittedName>
        <fullName evidence="1">Uncharacterized protein</fullName>
    </submittedName>
</protein>
<dbReference type="EMBL" id="LGST01000008">
    <property type="protein sequence ID" value="KNE01786.1"/>
    <property type="molecule type" value="Genomic_DNA"/>
</dbReference>
<sequence length="72" mass="8429">MEYHLEEEHISKRILPVLTTLPTLSKQLNERMGKTQAKQLKNTSFCGIVEDNMIMDSNHEIPDFQIEYHSLI</sequence>
<organism evidence="1 2">
    <name type="scientific">Candidozyma auris</name>
    <name type="common">Yeast</name>
    <name type="synonym">Candida auris</name>
    <dbReference type="NCBI Taxonomy" id="498019"/>
    <lineage>
        <taxon>Eukaryota</taxon>
        <taxon>Fungi</taxon>
        <taxon>Dikarya</taxon>
        <taxon>Ascomycota</taxon>
        <taxon>Saccharomycotina</taxon>
        <taxon>Pichiomycetes</taxon>
        <taxon>Metschnikowiaceae</taxon>
        <taxon>Candidozyma</taxon>
    </lineage>
</organism>
<dbReference type="AlphaFoldDB" id="A0A0L0P6X9"/>
<proteinExistence type="predicted"/>
<reference evidence="2" key="1">
    <citation type="journal article" date="2015" name="BMC Genomics">
        <title>Draft genome of a commonly misdiagnosed multidrug resistant pathogen Candida auris.</title>
        <authorList>
            <person name="Chatterjee S."/>
            <person name="Alampalli S.V."/>
            <person name="Nageshan R.K."/>
            <person name="Chettiar S.T."/>
            <person name="Joshi S."/>
            <person name="Tatu U.S."/>
        </authorList>
    </citation>
    <scope>NUCLEOTIDE SEQUENCE [LARGE SCALE GENOMIC DNA]</scope>
    <source>
        <strain evidence="2">6684</strain>
    </source>
</reference>